<dbReference type="SUPFAM" id="SSF55486">
    <property type="entry name" value="Metalloproteases ('zincins'), catalytic domain"/>
    <property type="match status" value="1"/>
</dbReference>
<proteinExistence type="predicted"/>
<protein>
    <submittedName>
        <fullName evidence="1">Uncharacterized protein</fullName>
    </submittedName>
</protein>
<dbReference type="EMBL" id="DSZH01000138">
    <property type="protein sequence ID" value="HGU47513.1"/>
    <property type="molecule type" value="Genomic_DNA"/>
</dbReference>
<sequence length="219" mass="25549">MTMFKCGVSDPDIPPGKLAIEADATEDTLYPIRMDFGYFNYIQNEIKRIRPGDRSRGDTIWDIKVVLDNQYVTDIFPDKETIDVLKDDLSSRLWWNYDYYKGWVQKARDSWCLYVCGVKYVLISHWDTRSILLGYCYCRPDVRGEARCVIAVKYIKQTYGGEAYGVINSTIAHEIGHAFNLNEHATALKCIMYPHRYPGQRIPDKFCDTCAERMRRQKP</sequence>
<gene>
    <name evidence="1" type="ORF">ENT60_02980</name>
</gene>
<dbReference type="AlphaFoldDB" id="A0A7C4WFJ4"/>
<dbReference type="Gene3D" id="3.40.390.10">
    <property type="entry name" value="Collagenase (Catalytic Domain)"/>
    <property type="match status" value="1"/>
</dbReference>
<accession>A0A7C4WFJ4</accession>
<reference evidence="1" key="1">
    <citation type="journal article" date="2020" name="mSystems">
        <title>Genome- and Community-Level Interaction Insights into Carbon Utilization and Element Cycling Functions of Hydrothermarchaeota in Hydrothermal Sediment.</title>
        <authorList>
            <person name="Zhou Z."/>
            <person name="Liu Y."/>
            <person name="Xu W."/>
            <person name="Pan J."/>
            <person name="Luo Z.H."/>
            <person name="Li M."/>
        </authorList>
    </citation>
    <scope>NUCLEOTIDE SEQUENCE [LARGE SCALE GENOMIC DNA]</scope>
    <source>
        <strain evidence="1">SpSt-594</strain>
    </source>
</reference>
<evidence type="ECO:0000313" key="1">
    <source>
        <dbReference type="EMBL" id="HGU47513.1"/>
    </source>
</evidence>
<comment type="caution">
    <text evidence="1">The sequence shown here is derived from an EMBL/GenBank/DDBJ whole genome shotgun (WGS) entry which is preliminary data.</text>
</comment>
<name>A0A7C4WFJ4_UNCW3</name>
<dbReference type="InterPro" id="IPR024079">
    <property type="entry name" value="MetalloPept_cat_dom_sf"/>
</dbReference>
<dbReference type="GO" id="GO:0008237">
    <property type="term" value="F:metallopeptidase activity"/>
    <property type="evidence" value="ECO:0007669"/>
    <property type="project" value="InterPro"/>
</dbReference>
<organism evidence="1">
    <name type="scientific">candidate division WOR-3 bacterium</name>
    <dbReference type="NCBI Taxonomy" id="2052148"/>
    <lineage>
        <taxon>Bacteria</taxon>
        <taxon>Bacteria division WOR-3</taxon>
    </lineage>
</organism>